<dbReference type="InterPro" id="IPR036188">
    <property type="entry name" value="FAD/NAD-bd_sf"/>
</dbReference>
<dbReference type="InterPro" id="IPR020946">
    <property type="entry name" value="Flavin_mOase-like"/>
</dbReference>
<dbReference type="GO" id="GO:0050661">
    <property type="term" value="F:NADP binding"/>
    <property type="evidence" value="ECO:0007669"/>
    <property type="project" value="InterPro"/>
</dbReference>
<proteinExistence type="inferred from homology"/>
<evidence type="ECO:0000313" key="9">
    <source>
        <dbReference type="Proteomes" id="UP000034166"/>
    </source>
</evidence>
<keyword evidence="6" id="KW-0560">Oxidoreductase</keyword>
<dbReference type="RefSeq" id="WP_046522689.1">
    <property type="nucleotide sequence ID" value="NZ_LAYY01000004.1"/>
</dbReference>
<comment type="caution">
    <text evidence="8">The sequence shown here is derived from an EMBL/GenBank/DDBJ whole genome shotgun (WGS) entry which is preliminary data.</text>
</comment>
<dbReference type="InterPro" id="IPR050775">
    <property type="entry name" value="FAD-binding_Monooxygenases"/>
</dbReference>
<keyword evidence="4" id="KW-0274">FAD</keyword>
<gene>
    <name evidence="8" type="ORF">WQ57_05390</name>
</gene>
<evidence type="ECO:0000256" key="5">
    <source>
        <dbReference type="ARBA" id="ARBA00022857"/>
    </source>
</evidence>
<evidence type="ECO:0000256" key="7">
    <source>
        <dbReference type="ARBA" id="ARBA00023033"/>
    </source>
</evidence>
<organism evidence="8 9">
    <name type="scientific">Mesobacillus campisalis</name>
    <dbReference type="NCBI Taxonomy" id="1408103"/>
    <lineage>
        <taxon>Bacteria</taxon>
        <taxon>Bacillati</taxon>
        <taxon>Bacillota</taxon>
        <taxon>Bacilli</taxon>
        <taxon>Bacillales</taxon>
        <taxon>Bacillaceae</taxon>
        <taxon>Mesobacillus</taxon>
    </lineage>
</organism>
<dbReference type="PANTHER" id="PTHR43098">
    <property type="entry name" value="L-ORNITHINE N(5)-MONOOXYGENASE-RELATED"/>
    <property type="match status" value="1"/>
</dbReference>
<accession>A0A0M2SYE5</accession>
<evidence type="ECO:0000313" key="8">
    <source>
        <dbReference type="EMBL" id="KKK39198.1"/>
    </source>
</evidence>
<sequence length="541" mass="61564">MTVKQVDDLDAVVLGAGFSGLYMLYRLREAGYTTRVVEAGDGVGGVWYWNRYPGAKCDIESIYYNYTFSKELYQEWTWTSKYPEQKEILSYLNYVADKFHLRKDIQFNTRITAAHYDEAANRWRVQMNDGTSVTAKFFISGAGCLSAANLPNFKGLDRFKGDWYHTGKWPQEKVDFRGKRVGVIGNGSSGVQAIPEIAKEAEHLTVFQRTPQYTIPARNYLYDPAFVQKTKNNYEQIKRIMHETPTGNGIQFGQVSALEDSPEERIKVYEKAWQEGGFAFTSTYNDLFTNEEANKTASDFIRSKIRETVKNPETAEKLLPNYLFGTKRPILDTGYYETFNRDNVTLVDVKKSPVEEITPNGLRTSEEEHELDILVFATGYDGMTGPLFKIDIRGRDGVSLKEKWEDGASVRTYLGLATAGFPNFFMITGPESPSVLVNMPTAIEQHIDWIADCLEYMSQNGVETMEASREAEEEWSRHCREVAEMTLYVKTDSWYTGANIEGKPRSFLIYLGGFLNYKQKCNEVADSGYEGFTLSGVKTIK</sequence>
<evidence type="ECO:0000256" key="4">
    <source>
        <dbReference type="ARBA" id="ARBA00022827"/>
    </source>
</evidence>
<evidence type="ECO:0000256" key="3">
    <source>
        <dbReference type="ARBA" id="ARBA00022630"/>
    </source>
</evidence>
<dbReference type="Gene3D" id="3.50.50.60">
    <property type="entry name" value="FAD/NAD(P)-binding domain"/>
    <property type="match status" value="2"/>
</dbReference>
<keyword evidence="3" id="KW-0285">Flavoprotein</keyword>
<name>A0A0M2SYE5_9BACI</name>
<evidence type="ECO:0000256" key="2">
    <source>
        <dbReference type="ARBA" id="ARBA00010139"/>
    </source>
</evidence>
<dbReference type="PANTHER" id="PTHR43098:SF3">
    <property type="entry name" value="L-ORNITHINE N(5)-MONOOXYGENASE-RELATED"/>
    <property type="match status" value="1"/>
</dbReference>
<dbReference type="GO" id="GO:0050660">
    <property type="term" value="F:flavin adenine dinucleotide binding"/>
    <property type="evidence" value="ECO:0007669"/>
    <property type="project" value="InterPro"/>
</dbReference>
<keyword evidence="7 8" id="KW-0503">Monooxygenase</keyword>
<dbReference type="OrthoDB" id="9778740at2"/>
<protein>
    <submittedName>
        <fullName evidence="8">Cyclohexanone monooxygenase</fullName>
    </submittedName>
</protein>
<comment type="cofactor">
    <cofactor evidence="1">
        <name>FAD</name>
        <dbReference type="ChEBI" id="CHEBI:57692"/>
    </cofactor>
</comment>
<evidence type="ECO:0000256" key="1">
    <source>
        <dbReference type="ARBA" id="ARBA00001974"/>
    </source>
</evidence>
<dbReference type="GO" id="GO:0004499">
    <property type="term" value="F:N,N-dimethylaniline monooxygenase activity"/>
    <property type="evidence" value="ECO:0007669"/>
    <property type="project" value="InterPro"/>
</dbReference>
<dbReference type="AlphaFoldDB" id="A0A0M2SYE5"/>
<reference evidence="8 9" key="1">
    <citation type="submission" date="2015-04" db="EMBL/GenBank/DDBJ databases">
        <title>Taxonomic description and genome sequence of Bacillus campisalis sp. nov., a novel member of the genus Bacillus isolated from solar saltern.</title>
        <authorList>
            <person name="Mathan Kumar R."/>
            <person name="Kaur G."/>
            <person name="Kumar A."/>
            <person name="Singh N.K."/>
            <person name="Kaur N."/>
            <person name="Kumar N."/>
            <person name="Mayilraj S."/>
        </authorList>
    </citation>
    <scope>NUCLEOTIDE SEQUENCE [LARGE SCALE GENOMIC DNA]</scope>
    <source>
        <strain evidence="8 9">SA2-6</strain>
    </source>
</reference>
<keyword evidence="9" id="KW-1185">Reference proteome</keyword>
<dbReference type="Proteomes" id="UP000034166">
    <property type="component" value="Unassembled WGS sequence"/>
</dbReference>
<dbReference type="Pfam" id="PF00743">
    <property type="entry name" value="FMO-like"/>
    <property type="match status" value="1"/>
</dbReference>
<keyword evidence="5" id="KW-0521">NADP</keyword>
<dbReference type="PATRIC" id="fig|1408103.3.peg.1209"/>
<dbReference type="EMBL" id="LAYY01000004">
    <property type="protein sequence ID" value="KKK39198.1"/>
    <property type="molecule type" value="Genomic_DNA"/>
</dbReference>
<comment type="similarity">
    <text evidence="2">Belongs to the FAD-binding monooxygenase family.</text>
</comment>
<dbReference type="SUPFAM" id="SSF51905">
    <property type="entry name" value="FAD/NAD(P)-binding domain"/>
    <property type="match status" value="2"/>
</dbReference>
<evidence type="ECO:0000256" key="6">
    <source>
        <dbReference type="ARBA" id="ARBA00023002"/>
    </source>
</evidence>